<dbReference type="Proteomes" id="UP001431209">
    <property type="component" value="Unassembled WGS sequence"/>
</dbReference>
<keyword evidence="1" id="KW-0560">Oxidoreductase</keyword>
<keyword evidence="1" id="KW-0408">Iron</keyword>
<accession>A0AAW2ZDG9</accession>
<dbReference type="InterPro" id="IPR050231">
    <property type="entry name" value="Iron_ascorbate_oxido_reductase"/>
</dbReference>
<dbReference type="InterPro" id="IPR026992">
    <property type="entry name" value="DIOX_N"/>
</dbReference>
<dbReference type="PRINTS" id="PR00682">
    <property type="entry name" value="IPNSYNTHASE"/>
</dbReference>
<feature type="domain" description="Fe2OG dioxygenase" evidence="2">
    <location>
        <begin position="179"/>
        <end position="288"/>
    </location>
</feature>
<dbReference type="SUPFAM" id="SSF51197">
    <property type="entry name" value="Clavaminate synthase-like"/>
    <property type="match status" value="1"/>
</dbReference>
<name>A0AAW2ZDG9_9EUKA</name>
<dbReference type="InterPro" id="IPR027443">
    <property type="entry name" value="IPNS-like_sf"/>
</dbReference>
<dbReference type="AlphaFoldDB" id="A0AAW2ZDG9"/>
<reference evidence="3 4" key="1">
    <citation type="submission" date="2024-03" db="EMBL/GenBank/DDBJ databases">
        <title>The Acrasis kona genome and developmental transcriptomes reveal deep origins of eukaryotic multicellular pathways.</title>
        <authorList>
            <person name="Sheikh S."/>
            <person name="Fu C.-J."/>
            <person name="Brown M.W."/>
            <person name="Baldauf S.L."/>
        </authorList>
    </citation>
    <scope>NUCLEOTIDE SEQUENCE [LARGE SCALE GENOMIC DNA]</scope>
    <source>
        <strain evidence="3 4">ATCC MYA-3509</strain>
    </source>
</reference>
<dbReference type="Pfam" id="PF14226">
    <property type="entry name" value="DIOX_N"/>
    <property type="match status" value="1"/>
</dbReference>
<keyword evidence="4" id="KW-1185">Reference proteome</keyword>
<sequence>MSIPVVDLSSLQKQDISEAELKKVASELCTVFETVGFAYLKNHGVPYTTKEIMNESKHFFGLDQENKKNLARKNFEGGNKNTYRGYFPLQKGDPSYKEGFEIGPYSSQEEADKNKRNQQQSEFDLEEVNVWPSEERLPGFNHFAIDLYKSCRALGSRIMKLVAVYYNLPHDFFESFFEPSLSTLRLLHYPKRVGSGSTFLSEDDKIPLSCAAHTDSGIITILFQDDAGGLQVKDSTSNWVDVTPIENTIIINLGDLLSKWTNGRFVSTLHRVKATPADRYSVPFFFEPSFDAVIQPLSVCLSEGETPKMQPIQYGTHVCSKMDTWVEYRGGVEVEYL</sequence>
<proteinExistence type="inferred from homology"/>
<organism evidence="3 4">
    <name type="scientific">Acrasis kona</name>
    <dbReference type="NCBI Taxonomy" id="1008807"/>
    <lineage>
        <taxon>Eukaryota</taxon>
        <taxon>Discoba</taxon>
        <taxon>Heterolobosea</taxon>
        <taxon>Tetramitia</taxon>
        <taxon>Eutetramitia</taxon>
        <taxon>Acrasidae</taxon>
        <taxon>Acrasis</taxon>
    </lineage>
</organism>
<dbReference type="EMBL" id="JAOPGA020001316">
    <property type="protein sequence ID" value="KAL0487201.1"/>
    <property type="molecule type" value="Genomic_DNA"/>
</dbReference>
<dbReference type="Pfam" id="PF03171">
    <property type="entry name" value="2OG-FeII_Oxy"/>
    <property type="match status" value="1"/>
</dbReference>
<dbReference type="PROSITE" id="PS51471">
    <property type="entry name" value="FE2OG_OXY"/>
    <property type="match status" value="1"/>
</dbReference>
<evidence type="ECO:0000256" key="1">
    <source>
        <dbReference type="RuleBase" id="RU003682"/>
    </source>
</evidence>
<dbReference type="Gene3D" id="2.60.120.330">
    <property type="entry name" value="B-lactam Antibiotic, Isopenicillin N Synthase, Chain"/>
    <property type="match status" value="1"/>
</dbReference>
<protein>
    <submittedName>
        <fullName evidence="3">Iron/ascorbate oxidoreductase</fullName>
    </submittedName>
</protein>
<keyword evidence="1" id="KW-0479">Metal-binding</keyword>
<evidence type="ECO:0000313" key="3">
    <source>
        <dbReference type="EMBL" id="KAL0487201.1"/>
    </source>
</evidence>
<dbReference type="InterPro" id="IPR005123">
    <property type="entry name" value="Oxoglu/Fe-dep_dioxygenase_dom"/>
</dbReference>
<gene>
    <name evidence="3" type="ORF">AKO1_012175</name>
</gene>
<comment type="similarity">
    <text evidence="1">Belongs to the iron/ascorbate-dependent oxidoreductase family.</text>
</comment>
<comment type="caution">
    <text evidence="3">The sequence shown here is derived from an EMBL/GenBank/DDBJ whole genome shotgun (WGS) entry which is preliminary data.</text>
</comment>
<dbReference type="GO" id="GO:0046872">
    <property type="term" value="F:metal ion binding"/>
    <property type="evidence" value="ECO:0007669"/>
    <property type="project" value="UniProtKB-KW"/>
</dbReference>
<dbReference type="InterPro" id="IPR044861">
    <property type="entry name" value="IPNS-like_FE2OG_OXY"/>
</dbReference>
<evidence type="ECO:0000259" key="2">
    <source>
        <dbReference type="PROSITE" id="PS51471"/>
    </source>
</evidence>
<dbReference type="PANTHER" id="PTHR47990">
    <property type="entry name" value="2-OXOGLUTARATE (2OG) AND FE(II)-DEPENDENT OXYGENASE SUPERFAMILY PROTEIN-RELATED"/>
    <property type="match status" value="1"/>
</dbReference>
<dbReference type="GO" id="GO:0016491">
    <property type="term" value="F:oxidoreductase activity"/>
    <property type="evidence" value="ECO:0007669"/>
    <property type="project" value="UniProtKB-KW"/>
</dbReference>
<evidence type="ECO:0000313" key="4">
    <source>
        <dbReference type="Proteomes" id="UP001431209"/>
    </source>
</evidence>